<evidence type="ECO:0000256" key="5">
    <source>
        <dbReference type="ARBA" id="ARBA00022801"/>
    </source>
</evidence>
<dbReference type="InterPro" id="IPR011330">
    <property type="entry name" value="Glyco_hydro/deAcase_b/a-brl"/>
</dbReference>
<evidence type="ECO:0000256" key="4">
    <source>
        <dbReference type="ARBA" id="ARBA00022723"/>
    </source>
</evidence>
<organism evidence="9 10">
    <name type="scientific">Bradyrhizobium xenonodulans</name>
    <dbReference type="NCBI Taxonomy" id="2736875"/>
    <lineage>
        <taxon>Bacteria</taxon>
        <taxon>Pseudomonadati</taxon>
        <taxon>Pseudomonadota</taxon>
        <taxon>Alphaproteobacteria</taxon>
        <taxon>Hyphomicrobiales</taxon>
        <taxon>Nitrobacteraceae</taxon>
        <taxon>Bradyrhizobium</taxon>
    </lineage>
</organism>
<sequence>MAKLRLHKAASRLVGATTALLTGIAVANAADCSRKDALGTSRVLAVDAKTYPRVGLKSFPQTLPLADHEVVLTFDDGPRPPNTQKVLAALAQECVRATFFLVGKSSAELPELVRRIAAEGHTVAHHSWSHPMMSQISFEQAKEDIERGIAADEMALNGVSTQVPSTPFFRFPYFDSTPATLDLLQSRGILVFSADLWAADWENMTPEQELKKLIEQLEITKKGIILLHDPQAWTAAMMPAFLRYLHDNGYRIVHLVPAAASAQTRADGAH</sequence>
<dbReference type="CDD" id="cd10917">
    <property type="entry name" value="CE4_NodB_like_6s_7s"/>
    <property type="match status" value="1"/>
</dbReference>
<keyword evidence="4" id="KW-0479">Metal-binding</keyword>
<evidence type="ECO:0000256" key="6">
    <source>
        <dbReference type="ARBA" id="ARBA00032976"/>
    </source>
</evidence>
<comment type="similarity">
    <text evidence="2">Belongs to the polysaccharide deacetylase family.</text>
</comment>
<evidence type="ECO:0000256" key="7">
    <source>
        <dbReference type="SAM" id="SignalP"/>
    </source>
</evidence>
<feature type="chain" id="PRO_5046211742" description="Chitooligosaccharide deacetylase" evidence="7">
    <location>
        <begin position="30"/>
        <end position="270"/>
    </location>
</feature>
<protein>
    <recommendedName>
        <fullName evidence="3">Chitooligosaccharide deacetylase</fullName>
    </recommendedName>
    <alternativeName>
        <fullName evidence="6">Nodulation protein B</fullName>
    </alternativeName>
</protein>
<reference evidence="9" key="1">
    <citation type="submission" date="2021-12" db="EMBL/GenBank/DDBJ databases">
        <title>Bradyrhizobium xenonodulans sp. nov.</title>
        <authorList>
            <person name="Claassens R."/>
            <person name="Venter S.N."/>
            <person name="Beukes C.W."/>
            <person name="Stepkowski T."/>
            <person name="Steenkamp E.T."/>
        </authorList>
    </citation>
    <scope>NUCLEOTIDE SEQUENCE</scope>
    <source>
        <strain evidence="9">14AB</strain>
    </source>
</reference>
<keyword evidence="5" id="KW-0378">Hydrolase</keyword>
<dbReference type="PANTHER" id="PTHR10587">
    <property type="entry name" value="GLYCOSYL TRANSFERASE-RELATED"/>
    <property type="match status" value="1"/>
</dbReference>
<dbReference type="PANTHER" id="PTHR10587:SF133">
    <property type="entry name" value="CHITIN DEACETYLASE 1-RELATED"/>
    <property type="match status" value="1"/>
</dbReference>
<evidence type="ECO:0000256" key="1">
    <source>
        <dbReference type="ARBA" id="ARBA00003236"/>
    </source>
</evidence>
<feature type="domain" description="NodB homology" evidence="8">
    <location>
        <begin position="68"/>
        <end position="253"/>
    </location>
</feature>
<dbReference type="EMBL" id="CP089391">
    <property type="protein sequence ID" value="WBL82761.1"/>
    <property type="molecule type" value="Genomic_DNA"/>
</dbReference>
<keyword evidence="10" id="KW-1185">Reference proteome</keyword>
<gene>
    <name evidence="9" type="ORF">I3J27_34385</name>
</gene>
<dbReference type="SUPFAM" id="SSF88713">
    <property type="entry name" value="Glycoside hydrolase/deacetylase"/>
    <property type="match status" value="1"/>
</dbReference>
<dbReference type="Gene3D" id="3.20.20.370">
    <property type="entry name" value="Glycoside hydrolase/deacetylase"/>
    <property type="match status" value="1"/>
</dbReference>
<evidence type="ECO:0000256" key="3">
    <source>
        <dbReference type="ARBA" id="ARBA00020071"/>
    </source>
</evidence>
<feature type="signal peptide" evidence="7">
    <location>
        <begin position="1"/>
        <end position="29"/>
    </location>
</feature>
<evidence type="ECO:0000313" key="10">
    <source>
        <dbReference type="Proteomes" id="UP001179614"/>
    </source>
</evidence>
<dbReference type="RefSeq" id="WP_270172959.1">
    <property type="nucleotide sequence ID" value="NZ_CP089391.1"/>
</dbReference>
<accession>A0ABY7MWH5</accession>
<proteinExistence type="inferred from homology"/>
<evidence type="ECO:0000313" key="9">
    <source>
        <dbReference type="EMBL" id="WBL82761.1"/>
    </source>
</evidence>
<name>A0ABY7MWH5_9BRAD</name>
<dbReference type="Proteomes" id="UP001179614">
    <property type="component" value="Chromosome"/>
</dbReference>
<keyword evidence="7" id="KW-0732">Signal</keyword>
<dbReference type="InterPro" id="IPR050248">
    <property type="entry name" value="Polysacc_deacetylase_ArnD"/>
</dbReference>
<dbReference type="Pfam" id="PF01522">
    <property type="entry name" value="Polysacc_deac_1"/>
    <property type="match status" value="1"/>
</dbReference>
<evidence type="ECO:0000259" key="8">
    <source>
        <dbReference type="PROSITE" id="PS51677"/>
    </source>
</evidence>
<dbReference type="PROSITE" id="PS51677">
    <property type="entry name" value="NODB"/>
    <property type="match status" value="1"/>
</dbReference>
<dbReference type="InterPro" id="IPR002509">
    <property type="entry name" value="NODB_dom"/>
</dbReference>
<evidence type="ECO:0000256" key="2">
    <source>
        <dbReference type="ARBA" id="ARBA00010973"/>
    </source>
</evidence>
<comment type="function">
    <text evidence="1">Is involved in generating a small heat-stable compound (Nod), an acylated oligomer of N-acetylglucosamine, that stimulates mitosis in various plant protoplasts.</text>
</comment>